<keyword evidence="3" id="KW-1185">Reference proteome</keyword>
<dbReference type="Proteomes" id="UP000199503">
    <property type="component" value="Unassembled WGS sequence"/>
</dbReference>
<reference evidence="3" key="1">
    <citation type="submission" date="2016-10" db="EMBL/GenBank/DDBJ databases">
        <authorList>
            <person name="Varghese N."/>
            <person name="Submissions S."/>
        </authorList>
    </citation>
    <scope>NUCLEOTIDE SEQUENCE [LARGE SCALE GENOMIC DNA]</scope>
    <source>
        <strain evidence="3">DSM 44437</strain>
    </source>
</reference>
<name>A0A1H9X604_9PSEU</name>
<dbReference type="AlphaFoldDB" id="A0A1H9X604"/>
<dbReference type="Pfam" id="PF01614">
    <property type="entry name" value="IclR_C"/>
    <property type="match status" value="1"/>
</dbReference>
<evidence type="ECO:0000259" key="1">
    <source>
        <dbReference type="PROSITE" id="PS51078"/>
    </source>
</evidence>
<dbReference type="SUPFAM" id="SSF55781">
    <property type="entry name" value="GAF domain-like"/>
    <property type="match status" value="1"/>
</dbReference>
<dbReference type="OrthoDB" id="9000968at2"/>
<dbReference type="Gene3D" id="3.30.450.40">
    <property type="match status" value="1"/>
</dbReference>
<sequence>MDALRRDLHTTRMRGYAVDDEQNTQGVTCAAVALPGRPGTPTAVSATMLTVRATTELSGSVVADLIALAGQLSRVTNV</sequence>
<gene>
    <name evidence="2" type="ORF">SAMN04488000_12827</name>
</gene>
<proteinExistence type="predicted"/>
<dbReference type="InterPro" id="IPR014757">
    <property type="entry name" value="Tscrpt_reg_IclR_C"/>
</dbReference>
<dbReference type="EMBL" id="FOFV01000028">
    <property type="protein sequence ID" value="SES41616.1"/>
    <property type="molecule type" value="Genomic_DNA"/>
</dbReference>
<organism evidence="2 3">
    <name type="scientific">Lentzea albida</name>
    <dbReference type="NCBI Taxonomy" id="65499"/>
    <lineage>
        <taxon>Bacteria</taxon>
        <taxon>Bacillati</taxon>
        <taxon>Actinomycetota</taxon>
        <taxon>Actinomycetes</taxon>
        <taxon>Pseudonocardiales</taxon>
        <taxon>Pseudonocardiaceae</taxon>
        <taxon>Lentzea</taxon>
    </lineage>
</organism>
<evidence type="ECO:0000313" key="3">
    <source>
        <dbReference type="Proteomes" id="UP000199503"/>
    </source>
</evidence>
<dbReference type="STRING" id="65499.SAMN04488000_12827"/>
<dbReference type="PROSITE" id="PS51078">
    <property type="entry name" value="ICLR_ED"/>
    <property type="match status" value="1"/>
</dbReference>
<feature type="domain" description="IclR-ED" evidence="1">
    <location>
        <begin position="1"/>
        <end position="78"/>
    </location>
</feature>
<dbReference type="InterPro" id="IPR029016">
    <property type="entry name" value="GAF-like_dom_sf"/>
</dbReference>
<accession>A0A1H9X604</accession>
<protein>
    <submittedName>
        <fullName evidence="2">Transcriptional regulator</fullName>
    </submittedName>
</protein>
<evidence type="ECO:0000313" key="2">
    <source>
        <dbReference type="EMBL" id="SES41616.1"/>
    </source>
</evidence>